<evidence type="ECO:0000256" key="13">
    <source>
        <dbReference type="HAMAP-Rule" id="MF_01810"/>
    </source>
</evidence>
<dbReference type="GO" id="GO:0005886">
    <property type="term" value="C:plasma membrane"/>
    <property type="evidence" value="ECO:0007669"/>
    <property type="project" value="UniProtKB-SubCell"/>
</dbReference>
<evidence type="ECO:0000256" key="6">
    <source>
        <dbReference type="ARBA" id="ARBA00022692"/>
    </source>
</evidence>
<keyword evidence="5 13" id="KW-1003">Cell membrane</keyword>
<comment type="subunit">
    <text evidence="13">Interacts with the Sec translocase complex via SecD. Specifically interacts with transmembrane segments of nascent integral membrane proteins during membrane integration.</text>
</comment>
<evidence type="ECO:0000256" key="3">
    <source>
        <dbReference type="ARBA" id="ARBA00015325"/>
    </source>
</evidence>
<dbReference type="InterPro" id="IPR047196">
    <property type="entry name" value="YidC_ALB_C"/>
</dbReference>
<dbReference type="Pfam" id="PF14849">
    <property type="entry name" value="YidC_periplas"/>
    <property type="match status" value="1"/>
</dbReference>
<dbReference type="PRINTS" id="PR01900">
    <property type="entry name" value="YIDCPROTEIN"/>
</dbReference>
<dbReference type="AlphaFoldDB" id="A0A6I1F5E2"/>
<dbReference type="GO" id="GO:0015031">
    <property type="term" value="P:protein transport"/>
    <property type="evidence" value="ECO:0007669"/>
    <property type="project" value="UniProtKB-KW"/>
</dbReference>
<keyword evidence="9 13" id="KW-0472">Membrane</keyword>
<feature type="domain" description="Membrane insertase YidC N-terminal" evidence="15">
    <location>
        <begin position="76"/>
        <end position="364"/>
    </location>
</feature>
<comment type="caution">
    <text evidence="16">The sequence shown here is derived from an EMBL/GenBank/DDBJ whole genome shotgun (WGS) entry which is preliminary data.</text>
</comment>
<reference evidence="16 17" key="1">
    <citation type="submission" date="2019-10" db="EMBL/GenBank/DDBJ databases">
        <title>Genome diversity of Sutterella seckii.</title>
        <authorList>
            <person name="Chaplin A.V."/>
            <person name="Sokolova S.R."/>
            <person name="Mosin K.A."/>
            <person name="Ivanova E.L."/>
            <person name="Kochetkova T.O."/>
            <person name="Goltsov A.Y."/>
            <person name="Trofimov D.Y."/>
            <person name="Efimov B.A."/>
        </authorList>
    </citation>
    <scope>NUCLEOTIDE SEQUENCE [LARGE SCALE GENOMIC DNA]</scope>
    <source>
        <strain evidence="16 17">ASD393</strain>
    </source>
</reference>
<dbReference type="GO" id="GO:0051205">
    <property type="term" value="P:protein insertion into membrane"/>
    <property type="evidence" value="ECO:0007669"/>
    <property type="project" value="TreeGrafter"/>
</dbReference>
<dbReference type="InterPro" id="IPR028055">
    <property type="entry name" value="YidC/Oxa/ALB_C"/>
</dbReference>
<dbReference type="CDD" id="cd20070">
    <property type="entry name" value="5TM_YidC_Alb3"/>
    <property type="match status" value="1"/>
</dbReference>
<evidence type="ECO:0000313" key="17">
    <source>
        <dbReference type="Proteomes" id="UP000430564"/>
    </source>
</evidence>
<dbReference type="OrthoDB" id="9780552at2"/>
<comment type="similarity">
    <text evidence="2 13">Belongs to the OXA1/ALB3/YidC family. Type 1 subfamily.</text>
</comment>
<keyword evidence="10 13" id="KW-0143">Chaperone</keyword>
<dbReference type="PANTHER" id="PTHR12428">
    <property type="entry name" value="OXA1"/>
    <property type="match status" value="1"/>
</dbReference>
<gene>
    <name evidence="13 16" type="primary">yidC</name>
    <name evidence="16" type="ORF">GBM95_00040</name>
</gene>
<dbReference type="Proteomes" id="UP000430564">
    <property type="component" value="Unassembled WGS sequence"/>
</dbReference>
<feature type="transmembrane region" description="Helical" evidence="13">
    <location>
        <begin position="377"/>
        <end position="398"/>
    </location>
</feature>
<dbReference type="NCBIfam" id="TIGR03593">
    <property type="entry name" value="yidC_nterm"/>
    <property type="match status" value="1"/>
</dbReference>
<dbReference type="NCBIfam" id="NF002352">
    <property type="entry name" value="PRK01318.1-3"/>
    <property type="match status" value="1"/>
</dbReference>
<evidence type="ECO:0000256" key="9">
    <source>
        <dbReference type="ARBA" id="ARBA00023136"/>
    </source>
</evidence>
<evidence type="ECO:0000259" key="14">
    <source>
        <dbReference type="Pfam" id="PF02096"/>
    </source>
</evidence>
<evidence type="ECO:0000256" key="11">
    <source>
        <dbReference type="ARBA" id="ARBA00033245"/>
    </source>
</evidence>
<dbReference type="NCBIfam" id="TIGR03592">
    <property type="entry name" value="yidC_oxa1_cterm"/>
    <property type="match status" value="1"/>
</dbReference>
<keyword evidence="8 13" id="KW-1133">Transmembrane helix</keyword>
<feature type="transmembrane region" description="Helical" evidence="13">
    <location>
        <begin position="438"/>
        <end position="461"/>
    </location>
</feature>
<organism evidence="16 17">
    <name type="scientific">Sutterella seckii</name>
    <dbReference type="NCBI Taxonomy" id="1944635"/>
    <lineage>
        <taxon>Bacteria</taxon>
        <taxon>Pseudomonadati</taxon>
        <taxon>Pseudomonadota</taxon>
        <taxon>Betaproteobacteria</taxon>
        <taxon>Burkholderiales</taxon>
        <taxon>Sutterellaceae</taxon>
        <taxon>Sutterella</taxon>
    </lineage>
</organism>
<accession>A0A6I1F5E2</accession>
<evidence type="ECO:0000256" key="4">
    <source>
        <dbReference type="ARBA" id="ARBA00022448"/>
    </source>
</evidence>
<dbReference type="GO" id="GO:0032977">
    <property type="term" value="F:membrane insertase activity"/>
    <property type="evidence" value="ECO:0007669"/>
    <property type="project" value="InterPro"/>
</dbReference>
<feature type="domain" description="Membrane insertase YidC/Oxa/ALB C-terminal" evidence="14">
    <location>
        <begin position="375"/>
        <end position="553"/>
    </location>
</feature>
<dbReference type="PRINTS" id="PR00701">
    <property type="entry name" value="60KDINNERMP"/>
</dbReference>
<evidence type="ECO:0000256" key="12">
    <source>
        <dbReference type="ARBA" id="ARBA00033342"/>
    </source>
</evidence>
<evidence type="ECO:0000256" key="8">
    <source>
        <dbReference type="ARBA" id="ARBA00022989"/>
    </source>
</evidence>
<evidence type="ECO:0000256" key="1">
    <source>
        <dbReference type="ARBA" id="ARBA00004429"/>
    </source>
</evidence>
<comment type="function">
    <text evidence="13">Required for the insertion and/or proper folding and/or complex formation of integral membrane proteins into the membrane. Involved in integration of membrane proteins that insert both dependently and independently of the Sec translocase complex, as well as at least some lipoproteins. Aids folding of multispanning membrane proteins.</text>
</comment>
<dbReference type="CDD" id="cd19961">
    <property type="entry name" value="EcYidC-like_peri"/>
    <property type="match status" value="1"/>
</dbReference>
<evidence type="ECO:0000256" key="2">
    <source>
        <dbReference type="ARBA" id="ARBA00010527"/>
    </source>
</evidence>
<name>A0A6I1F5E2_9BURK</name>
<evidence type="ECO:0000256" key="10">
    <source>
        <dbReference type="ARBA" id="ARBA00023186"/>
    </source>
</evidence>
<dbReference type="InterPro" id="IPR001708">
    <property type="entry name" value="YidC/ALB3/OXA1/COX18"/>
</dbReference>
<dbReference type="Pfam" id="PF02096">
    <property type="entry name" value="60KD_IMP"/>
    <property type="match status" value="1"/>
</dbReference>
<protein>
    <recommendedName>
        <fullName evidence="3 13">Membrane protein insertase YidC</fullName>
    </recommendedName>
    <alternativeName>
        <fullName evidence="12 13">Foldase YidC</fullName>
    </alternativeName>
    <alternativeName>
        <fullName evidence="11 13">Membrane integrase YidC</fullName>
    </alternativeName>
    <alternativeName>
        <fullName evidence="13">Membrane protein YidC</fullName>
    </alternativeName>
</protein>
<keyword evidence="6 13" id="KW-0812">Transmembrane</keyword>
<keyword evidence="7 13" id="KW-0653">Protein transport</keyword>
<feature type="transmembrane region" description="Helical" evidence="13">
    <location>
        <begin position="485"/>
        <end position="502"/>
    </location>
</feature>
<comment type="subcellular location">
    <subcellularLocation>
        <location evidence="1">Cell inner membrane</location>
        <topology evidence="1">Multi-pass membrane protein</topology>
    </subcellularLocation>
    <subcellularLocation>
        <location evidence="13">Cell membrane</location>
        <topology evidence="13">Multi-pass membrane protein</topology>
    </subcellularLocation>
</comment>
<dbReference type="InterPro" id="IPR019998">
    <property type="entry name" value="Membr_insert_YidC"/>
</dbReference>
<dbReference type="InterPro" id="IPR038221">
    <property type="entry name" value="YidC_periplasmic_sf"/>
</dbReference>
<keyword evidence="4 13" id="KW-0813">Transport</keyword>
<feature type="transmembrane region" description="Helical" evidence="13">
    <location>
        <begin position="6"/>
        <end position="22"/>
    </location>
</feature>
<evidence type="ECO:0000256" key="7">
    <source>
        <dbReference type="ARBA" id="ARBA00022927"/>
    </source>
</evidence>
<dbReference type="HAMAP" id="MF_01810">
    <property type="entry name" value="YidC_type1"/>
    <property type="match status" value="1"/>
</dbReference>
<evidence type="ECO:0000259" key="15">
    <source>
        <dbReference type="Pfam" id="PF14849"/>
    </source>
</evidence>
<evidence type="ECO:0000313" key="16">
    <source>
        <dbReference type="EMBL" id="KAB7663273.1"/>
    </source>
</evidence>
<dbReference type="PANTHER" id="PTHR12428:SF65">
    <property type="entry name" value="CYTOCHROME C OXIDASE ASSEMBLY PROTEIN COX18, MITOCHONDRIAL"/>
    <property type="match status" value="1"/>
</dbReference>
<dbReference type="EMBL" id="WEHX01000001">
    <property type="protein sequence ID" value="KAB7663273.1"/>
    <property type="molecule type" value="Genomic_DNA"/>
</dbReference>
<dbReference type="RefSeq" id="WP_152157210.1">
    <property type="nucleotide sequence ID" value="NZ_WEHX01000001.1"/>
</dbReference>
<feature type="transmembrane region" description="Helical" evidence="13">
    <location>
        <begin position="514"/>
        <end position="538"/>
    </location>
</feature>
<evidence type="ECO:0000256" key="5">
    <source>
        <dbReference type="ARBA" id="ARBA00022475"/>
    </source>
</evidence>
<dbReference type="Gene3D" id="2.70.98.90">
    <property type="match status" value="1"/>
</dbReference>
<proteinExistence type="inferred from homology"/>
<sequence length="567" mass="63595">MGREVQRALLWVILFGSLFMLWDNYQVYKGGKSFFAAPEETVEASQSAGAADIPAPAQDARAVEVQAAATPVKEPVVVTTDRMKVTFDLQGARVIGTEMLLFPQQADWTEVGLAGMILGRKPADDLGNVKLLNVQGAHTYMAQSGLVGGDYPTHADEFKLVSKSLSMDGSDKLDVVFEADKGGVKVTKTYSFKRGYYGMDVSTTVTNQTEKAVSPQIYYQITRDSSKPAGESSMYSTFTGPAFYTSEENFQKLDFSDIHDKDASFVEKTDNGWLAMVQHHFVSAWIPSQGESRQNYAREVSKDLYAIGTLVSMKEIAPGASVTDRATFYSGPQEQARLEQLAPGLELVVDYGWLTFLAKPIYWLLDFLYGIVGNWGWAIVLLTCIVKAVLYPISAAGYRSMARMKEVTPRMKALQEKYKDDKQRLNQAMMELYRTEKINPIGGCLPIMLQIPVFLALYWVLQGSVELRGAPWIFWVHDLAMPDPWFVLPLLMAITMFLQIFLNPKPTDPTQAKVMYIMPVVFSVMFFIFAAGLVLYWLTNNILSIAQQWWINKTIAEERAKRLAKQK</sequence>
<dbReference type="InterPro" id="IPR028053">
    <property type="entry name" value="Membr_insert_YidC_N"/>
</dbReference>